<evidence type="ECO:0000256" key="1">
    <source>
        <dbReference type="SAM" id="MobiDB-lite"/>
    </source>
</evidence>
<feature type="region of interest" description="Disordered" evidence="1">
    <location>
        <begin position="30"/>
        <end position="53"/>
    </location>
</feature>
<keyword evidence="2" id="KW-0732">Signal</keyword>
<dbReference type="Proteomes" id="UP001305521">
    <property type="component" value="Chromosome"/>
</dbReference>
<sequence length="198" mass="21034">MRKLSTYTAAAVLAVGLAGTALAQTTLPAGAEHEGHHPDAPPAAQPPVLPLGAPAAGLAGPSGMMGGDMGRMMQQMMQGRMAAAAMQPFRRIEGQLAFFRAELRITDDQLPQWAAFADAVRAQGDRLRQVTQQAMGGTTGPGTAPQQMERRIALLSAHHEAMRAVNSAATPLYAALSEDQRRTADELMAEHLRSMRMP</sequence>
<evidence type="ECO:0000313" key="3">
    <source>
        <dbReference type="EMBL" id="WPB83757.1"/>
    </source>
</evidence>
<accession>A0ABZ0PEB9</accession>
<proteinExistence type="predicted"/>
<feature type="signal peptide" evidence="2">
    <location>
        <begin position="1"/>
        <end position="23"/>
    </location>
</feature>
<feature type="chain" id="PRO_5046134596" evidence="2">
    <location>
        <begin position="24"/>
        <end position="198"/>
    </location>
</feature>
<dbReference type="InterPro" id="IPR012899">
    <property type="entry name" value="LTXXQ"/>
</dbReference>
<protein>
    <submittedName>
        <fullName evidence="3">Spy/CpxP family protein refolding chaperone</fullName>
    </submittedName>
</protein>
<dbReference type="Pfam" id="PF07813">
    <property type="entry name" value="LTXXQ"/>
    <property type="match status" value="1"/>
</dbReference>
<dbReference type="RefSeq" id="WP_318647714.1">
    <property type="nucleotide sequence ID" value="NZ_CP137852.1"/>
</dbReference>
<reference evidence="3 4" key="1">
    <citation type="submission" date="2023-11" db="EMBL/GenBank/DDBJ databases">
        <title>Arctic aerobic anoxygenic photoheterotroph Sediminicoccus rosea KRV36 adapts its photosynthesis to long days of polar summer.</title>
        <authorList>
            <person name="Tomasch J."/>
            <person name="Kopejtka K."/>
            <person name="Bily T."/>
            <person name="Gardiner A.T."/>
            <person name="Gardian Z."/>
            <person name="Shivaramu S."/>
            <person name="Koblizek M."/>
            <person name="Engelhardt F."/>
            <person name="Kaftan D."/>
        </authorList>
    </citation>
    <scope>NUCLEOTIDE SEQUENCE [LARGE SCALE GENOMIC DNA]</scope>
    <source>
        <strain evidence="3 4">R-30</strain>
    </source>
</reference>
<name>A0ABZ0PEB9_9PROT</name>
<organism evidence="3 4">
    <name type="scientific">Sediminicoccus rosea</name>
    <dbReference type="NCBI Taxonomy" id="1225128"/>
    <lineage>
        <taxon>Bacteria</taxon>
        <taxon>Pseudomonadati</taxon>
        <taxon>Pseudomonadota</taxon>
        <taxon>Alphaproteobacteria</taxon>
        <taxon>Acetobacterales</taxon>
        <taxon>Roseomonadaceae</taxon>
        <taxon>Sediminicoccus</taxon>
    </lineage>
</organism>
<keyword evidence="4" id="KW-1185">Reference proteome</keyword>
<feature type="compositionally biased region" description="Pro residues" evidence="1">
    <location>
        <begin position="40"/>
        <end position="49"/>
    </location>
</feature>
<dbReference type="EMBL" id="CP137852">
    <property type="protein sequence ID" value="WPB83757.1"/>
    <property type="molecule type" value="Genomic_DNA"/>
</dbReference>
<gene>
    <name evidence="3" type="ORF">R9Z33_16780</name>
</gene>
<evidence type="ECO:0000256" key="2">
    <source>
        <dbReference type="SAM" id="SignalP"/>
    </source>
</evidence>
<evidence type="ECO:0000313" key="4">
    <source>
        <dbReference type="Proteomes" id="UP001305521"/>
    </source>
</evidence>